<proteinExistence type="predicted"/>
<sequence length="293" mass="32433">MSSTGPCFEKGFECQAPFLSCYKDCCERGLDFCNHRQKRCQKCDIREGFCGSHVMPFECDSFCLRREINYNRTALSTDLVNPGYKYATIGLGAVVVILTAVQIWNCCRKQQQGNSVFEEEDEISMAASTDDTEASQETEGNNLKGEQEHLVTTPPNLATDETRTTAKTIASVVPQPDPNALRTRDGPRLRTRETAQLLGQQQFSGLADNSCGCSNSRSAIQREEEPLLSQSAQQEPACTSPPSLPCQQHHHHHPGGCRDRRLDNIPPTSDTDRDVFPIHTGSAGYSSRINSVE</sequence>
<gene>
    <name evidence="2" type="ORF">V1264_012992</name>
</gene>
<feature type="compositionally biased region" description="Polar residues" evidence="1">
    <location>
        <begin position="283"/>
        <end position="293"/>
    </location>
</feature>
<feature type="region of interest" description="Disordered" evidence="1">
    <location>
        <begin position="208"/>
        <end position="293"/>
    </location>
</feature>
<reference evidence="2 3" key="1">
    <citation type="submission" date="2024-02" db="EMBL/GenBank/DDBJ databases">
        <title>Chromosome-scale genome assembly of the rough periwinkle Littorina saxatilis.</title>
        <authorList>
            <person name="De Jode A."/>
            <person name="Faria R."/>
            <person name="Formenti G."/>
            <person name="Sims Y."/>
            <person name="Smith T.P."/>
            <person name="Tracey A."/>
            <person name="Wood J.M.D."/>
            <person name="Zagrodzka Z.B."/>
            <person name="Johannesson K."/>
            <person name="Butlin R.K."/>
            <person name="Leder E.H."/>
        </authorList>
    </citation>
    <scope>NUCLEOTIDE SEQUENCE [LARGE SCALE GENOMIC DNA]</scope>
    <source>
        <strain evidence="2">Snail1</strain>
        <tissue evidence="2">Muscle</tissue>
    </source>
</reference>
<evidence type="ECO:0000256" key="1">
    <source>
        <dbReference type="SAM" id="MobiDB-lite"/>
    </source>
</evidence>
<protein>
    <submittedName>
        <fullName evidence="2">Uncharacterized protein</fullName>
    </submittedName>
</protein>
<accession>A0AAN9GM70</accession>
<organism evidence="2 3">
    <name type="scientific">Littorina saxatilis</name>
    <dbReference type="NCBI Taxonomy" id="31220"/>
    <lineage>
        <taxon>Eukaryota</taxon>
        <taxon>Metazoa</taxon>
        <taxon>Spiralia</taxon>
        <taxon>Lophotrochozoa</taxon>
        <taxon>Mollusca</taxon>
        <taxon>Gastropoda</taxon>
        <taxon>Caenogastropoda</taxon>
        <taxon>Littorinimorpha</taxon>
        <taxon>Littorinoidea</taxon>
        <taxon>Littorinidae</taxon>
        <taxon>Littorina</taxon>
    </lineage>
</organism>
<name>A0AAN9GM70_9CAEN</name>
<dbReference type="AlphaFoldDB" id="A0AAN9GM70"/>
<keyword evidence="3" id="KW-1185">Reference proteome</keyword>
<comment type="caution">
    <text evidence="2">The sequence shown here is derived from an EMBL/GenBank/DDBJ whole genome shotgun (WGS) entry which is preliminary data.</text>
</comment>
<evidence type="ECO:0000313" key="3">
    <source>
        <dbReference type="Proteomes" id="UP001374579"/>
    </source>
</evidence>
<evidence type="ECO:0000313" key="2">
    <source>
        <dbReference type="EMBL" id="KAK7113762.1"/>
    </source>
</evidence>
<feature type="region of interest" description="Disordered" evidence="1">
    <location>
        <begin position="121"/>
        <end position="142"/>
    </location>
</feature>
<dbReference type="Proteomes" id="UP001374579">
    <property type="component" value="Unassembled WGS sequence"/>
</dbReference>
<dbReference type="EMBL" id="JBAMIC010000002">
    <property type="protein sequence ID" value="KAK7113762.1"/>
    <property type="molecule type" value="Genomic_DNA"/>
</dbReference>
<feature type="compositionally biased region" description="Polar residues" evidence="1">
    <location>
        <begin position="228"/>
        <end position="241"/>
    </location>
</feature>